<protein>
    <recommendedName>
        <fullName evidence="3">F-type H+-transporting ATPase subunit J</fullName>
    </recommendedName>
</protein>
<keyword evidence="1" id="KW-0472">Membrane</keyword>
<keyword evidence="1" id="KW-1133">Transmembrane helix</keyword>
<proteinExistence type="predicted"/>
<keyword evidence="1" id="KW-0812">Transmembrane</keyword>
<evidence type="ECO:0008006" key="3">
    <source>
        <dbReference type="Google" id="ProtNLM"/>
    </source>
</evidence>
<organism evidence="2">
    <name type="scientific">Pseudogymnoascus destructans</name>
    <dbReference type="NCBI Taxonomy" id="655981"/>
    <lineage>
        <taxon>Eukaryota</taxon>
        <taxon>Fungi</taxon>
        <taxon>Dikarya</taxon>
        <taxon>Ascomycota</taxon>
        <taxon>Pezizomycotina</taxon>
        <taxon>Leotiomycetes</taxon>
        <taxon>Thelebolales</taxon>
        <taxon>Thelebolaceae</taxon>
        <taxon>Pseudogymnoascus</taxon>
    </lineage>
</organism>
<gene>
    <name evidence="2" type="ORF">VC83_02408</name>
</gene>
<dbReference type="Pfam" id="PF04911">
    <property type="entry name" value="ATP-synt_J"/>
    <property type="match status" value="1"/>
</dbReference>
<evidence type="ECO:0000313" key="2">
    <source>
        <dbReference type="EMBL" id="OAF61037.1"/>
    </source>
</evidence>
<dbReference type="PANTHER" id="PTHR28060:SF1">
    <property type="entry name" value="ATP SYNTHASE SUBUNIT J, MITOCHONDRIAL"/>
    <property type="match status" value="1"/>
</dbReference>
<dbReference type="GO" id="GO:0046933">
    <property type="term" value="F:proton-transporting ATP synthase activity, rotational mechanism"/>
    <property type="evidence" value="ECO:0007669"/>
    <property type="project" value="TreeGrafter"/>
</dbReference>
<dbReference type="EMBL" id="KV441390">
    <property type="protein sequence ID" value="OAF61037.1"/>
    <property type="molecule type" value="Genomic_DNA"/>
</dbReference>
<accession>A0A177AG35</accession>
<dbReference type="Proteomes" id="UP000077154">
    <property type="component" value="Unassembled WGS sequence"/>
</dbReference>
<evidence type="ECO:0000256" key="1">
    <source>
        <dbReference type="SAM" id="Phobius"/>
    </source>
</evidence>
<dbReference type="RefSeq" id="XP_024326315.1">
    <property type="nucleotide sequence ID" value="XM_024466073.1"/>
</dbReference>
<dbReference type="InterPro" id="IPR006995">
    <property type="entry name" value="ATP_synth_F0_jsu"/>
</dbReference>
<name>A0A177AG35_9PEZI</name>
<dbReference type="AlphaFoldDB" id="A0A177AG35"/>
<dbReference type="eggNOG" id="ENOG502SC94">
    <property type="taxonomic scope" value="Eukaryota"/>
</dbReference>
<dbReference type="VEuPathDB" id="FungiDB:GMDG_02400"/>
<dbReference type="PANTHER" id="PTHR28060">
    <property type="entry name" value="ATP SYNTHASE SUBUNIT J, MITOCHONDRIAL"/>
    <property type="match status" value="1"/>
</dbReference>
<dbReference type="OrthoDB" id="5520611at2759"/>
<reference evidence="2" key="1">
    <citation type="submission" date="2016-03" db="EMBL/GenBank/DDBJ databases">
        <title>Updated assembly of Pseudogymnoascus destructans, the fungus causing white-nose syndrome of bats.</title>
        <authorList>
            <person name="Palmer J.M."/>
            <person name="Drees K.P."/>
            <person name="Foster J.T."/>
            <person name="Lindner D.L."/>
        </authorList>
    </citation>
    <scope>NUCLEOTIDE SEQUENCE [LARGE SCALE GENOMIC DNA]</scope>
    <source>
        <strain evidence="2">20631-21</strain>
    </source>
</reference>
<sequence length="62" mass="6805">MAFFGLKKFPAPIAAPLWPFYTAGAVVLYGISQAASAMSQSDEFKNDPRNRFVSKVKAAEKH</sequence>
<feature type="transmembrane region" description="Helical" evidence="1">
    <location>
        <begin position="13"/>
        <end position="31"/>
    </location>
</feature>
<dbReference type="GO" id="GO:0045259">
    <property type="term" value="C:proton-transporting ATP synthase complex"/>
    <property type="evidence" value="ECO:0007669"/>
    <property type="project" value="InterPro"/>
</dbReference>
<dbReference type="GeneID" id="36285491"/>